<sequence>MSESSFVMVPRSWNSYPASFGFKNGQGYATYRLTVRIQPTEHVLALRVPNIFSSYKLWVNGDLLAAEGVVGTSRDTSSPEQFPRIVSFDAHTDKLDIVVQVSNFQHRKGGIWVDFKLGDSDQIVRSQMIATAQEMAILGSLIIIGVYHIGLYAFWRQEQFTIHFGLLCLFVAARSSVTGDSYLMQLFPISWETGLKIEYISLVFSAVTGFLYVYRLFPGVVSKRVVQAIIGIGMMLCLFVLVFPAIVYSKSLPIFQLFVLGVGMYCLIIVIKALILKRAGAGFVLAGVAVFVLTVMNDMLFYNEWFVFPQLVPIGLFFFMLMQSFIISTRFSTALRRVGQVSDELRELNTHLEERIEERTEALSLTNETLEQRNRDLGRMETSRRHLMTNISHDLRTPITLLQGYLEAIQDGVVKSEEQRQKYVRMMLGKVGGLNRLIHDLFELSKLEAGQLRFDLSDVLLSEWIEQIQGQYEIDIRSGGLSFTCAYDYARQEVPELEQPERILVKLDLPRMDQVIANVIYNALKHTPRNGHLSLLFYYDYETSRVIINVCDTGSGIETEHLPFIFDRFYKKEISRNSAEGGSGLGLAIAKEIVEGHEGTIGAESIPNKGTTIWISLPARKM</sequence>
<dbReference type="Gene3D" id="1.10.287.130">
    <property type="match status" value="1"/>
</dbReference>
<dbReference type="GO" id="GO:0016036">
    <property type="term" value="P:cellular response to phosphate starvation"/>
    <property type="evidence" value="ECO:0007669"/>
    <property type="project" value="TreeGrafter"/>
</dbReference>
<evidence type="ECO:0000256" key="12">
    <source>
        <dbReference type="SAM" id="Phobius"/>
    </source>
</evidence>
<evidence type="ECO:0000259" key="13">
    <source>
        <dbReference type="PROSITE" id="PS50109"/>
    </source>
</evidence>
<dbReference type="EC" id="2.7.13.3" evidence="3"/>
<feature type="transmembrane region" description="Helical" evidence="12">
    <location>
        <begin position="197"/>
        <end position="217"/>
    </location>
</feature>
<protein>
    <recommendedName>
        <fullName evidence="3">histidine kinase</fullName>
        <ecNumber evidence="3">2.7.13.3</ecNumber>
    </recommendedName>
</protein>
<feature type="transmembrane region" description="Helical" evidence="12">
    <location>
        <begin position="282"/>
        <end position="302"/>
    </location>
</feature>
<proteinExistence type="predicted"/>
<feature type="transmembrane region" description="Helical" evidence="12">
    <location>
        <begin position="308"/>
        <end position="327"/>
    </location>
</feature>
<keyword evidence="4" id="KW-0597">Phosphoprotein</keyword>
<dbReference type="SMART" id="SM00388">
    <property type="entry name" value="HisKA"/>
    <property type="match status" value="1"/>
</dbReference>
<accession>A0A3G9IUI1</accession>
<dbReference type="InterPro" id="IPR003661">
    <property type="entry name" value="HisK_dim/P_dom"/>
</dbReference>
<evidence type="ECO:0000256" key="4">
    <source>
        <dbReference type="ARBA" id="ARBA00022553"/>
    </source>
</evidence>
<dbReference type="InterPro" id="IPR005467">
    <property type="entry name" value="His_kinase_dom"/>
</dbReference>
<dbReference type="GO" id="GO:0005886">
    <property type="term" value="C:plasma membrane"/>
    <property type="evidence" value="ECO:0007669"/>
    <property type="project" value="UniProtKB-SubCell"/>
</dbReference>
<evidence type="ECO:0000256" key="3">
    <source>
        <dbReference type="ARBA" id="ARBA00012438"/>
    </source>
</evidence>
<dbReference type="SUPFAM" id="SSF47384">
    <property type="entry name" value="Homodimeric domain of signal transducing histidine kinase"/>
    <property type="match status" value="1"/>
</dbReference>
<dbReference type="Gene3D" id="3.30.565.10">
    <property type="entry name" value="Histidine kinase-like ATPase, C-terminal domain"/>
    <property type="match status" value="1"/>
</dbReference>
<keyword evidence="15" id="KW-1185">Reference proteome</keyword>
<dbReference type="CDD" id="cd00082">
    <property type="entry name" value="HisKA"/>
    <property type="match status" value="1"/>
</dbReference>
<feature type="transmembrane region" description="Helical" evidence="12">
    <location>
        <begin position="229"/>
        <end position="248"/>
    </location>
</feature>
<dbReference type="Pfam" id="PF00512">
    <property type="entry name" value="HisKA"/>
    <property type="match status" value="1"/>
</dbReference>
<keyword evidence="9" id="KW-0902">Two-component regulatory system</keyword>
<reference evidence="14 15" key="1">
    <citation type="submission" date="2018-11" db="EMBL/GenBank/DDBJ databases">
        <title>Complete genome sequence of Paenibacillus baekrokdamisoli strain KCTC 33723.</title>
        <authorList>
            <person name="Kang S.W."/>
            <person name="Lee K.C."/>
            <person name="Kim K.K."/>
            <person name="Kim J.S."/>
            <person name="Kim D.S."/>
            <person name="Ko S.H."/>
            <person name="Yang S.H."/>
            <person name="Lee J.S."/>
        </authorList>
    </citation>
    <scope>NUCLEOTIDE SEQUENCE [LARGE SCALE GENOMIC DNA]</scope>
    <source>
        <strain evidence="14 15">KCTC 33723</strain>
    </source>
</reference>
<evidence type="ECO:0000256" key="9">
    <source>
        <dbReference type="ARBA" id="ARBA00023012"/>
    </source>
</evidence>
<dbReference type="InterPro" id="IPR004358">
    <property type="entry name" value="Sig_transdc_His_kin-like_C"/>
</dbReference>
<feature type="domain" description="Histidine kinase" evidence="13">
    <location>
        <begin position="390"/>
        <end position="621"/>
    </location>
</feature>
<dbReference type="PRINTS" id="PR00344">
    <property type="entry name" value="BCTRLSENSOR"/>
</dbReference>
<dbReference type="FunFam" id="1.10.287.130:FF:000001">
    <property type="entry name" value="Two-component sensor histidine kinase"/>
    <property type="match status" value="1"/>
</dbReference>
<dbReference type="FunFam" id="3.30.565.10:FF:000006">
    <property type="entry name" value="Sensor histidine kinase WalK"/>
    <property type="match status" value="1"/>
</dbReference>
<feature type="transmembrane region" description="Helical" evidence="12">
    <location>
        <begin position="160"/>
        <end position="177"/>
    </location>
</feature>
<keyword evidence="5" id="KW-0808">Transferase</keyword>
<dbReference type="InterPro" id="IPR036890">
    <property type="entry name" value="HATPase_C_sf"/>
</dbReference>
<evidence type="ECO:0000313" key="14">
    <source>
        <dbReference type="EMBL" id="BBH19695.1"/>
    </source>
</evidence>
<dbReference type="InterPro" id="IPR011623">
    <property type="entry name" value="7TMR_DISM_rcpt_extracell_dom1"/>
</dbReference>
<evidence type="ECO:0000256" key="5">
    <source>
        <dbReference type="ARBA" id="ARBA00022679"/>
    </source>
</evidence>
<dbReference type="Gene3D" id="2.60.120.260">
    <property type="entry name" value="Galactose-binding domain-like"/>
    <property type="match status" value="1"/>
</dbReference>
<dbReference type="Pfam" id="PF07695">
    <property type="entry name" value="7TMR-DISM_7TM"/>
    <property type="match status" value="1"/>
</dbReference>
<dbReference type="EMBL" id="AP019308">
    <property type="protein sequence ID" value="BBH19695.1"/>
    <property type="molecule type" value="Genomic_DNA"/>
</dbReference>
<evidence type="ECO:0000256" key="6">
    <source>
        <dbReference type="ARBA" id="ARBA00022741"/>
    </source>
</evidence>
<comment type="catalytic activity">
    <reaction evidence="1">
        <text>ATP + protein L-histidine = ADP + protein N-phospho-L-histidine.</text>
        <dbReference type="EC" id="2.7.13.3"/>
    </reaction>
</comment>
<dbReference type="PROSITE" id="PS50109">
    <property type="entry name" value="HIS_KIN"/>
    <property type="match status" value="1"/>
</dbReference>
<dbReference type="SUPFAM" id="SSF55874">
    <property type="entry name" value="ATPase domain of HSP90 chaperone/DNA topoisomerase II/histidine kinase"/>
    <property type="match status" value="1"/>
</dbReference>
<evidence type="ECO:0000313" key="15">
    <source>
        <dbReference type="Proteomes" id="UP000275368"/>
    </source>
</evidence>
<dbReference type="InterPro" id="IPR050351">
    <property type="entry name" value="BphY/WalK/GraS-like"/>
</dbReference>
<feature type="transmembrane region" description="Helical" evidence="12">
    <location>
        <begin position="135"/>
        <end position="155"/>
    </location>
</feature>
<dbReference type="KEGG" id="pbk:Back11_10400"/>
<evidence type="ECO:0000256" key="1">
    <source>
        <dbReference type="ARBA" id="ARBA00000085"/>
    </source>
</evidence>
<keyword evidence="7" id="KW-0418">Kinase</keyword>
<dbReference type="InterPro" id="IPR003594">
    <property type="entry name" value="HATPase_dom"/>
</dbReference>
<evidence type="ECO:0000256" key="8">
    <source>
        <dbReference type="ARBA" id="ARBA00022840"/>
    </source>
</evidence>
<organism evidence="14 15">
    <name type="scientific">Paenibacillus baekrokdamisoli</name>
    <dbReference type="NCBI Taxonomy" id="1712516"/>
    <lineage>
        <taxon>Bacteria</taxon>
        <taxon>Bacillati</taxon>
        <taxon>Bacillota</taxon>
        <taxon>Bacilli</taxon>
        <taxon>Bacillales</taxon>
        <taxon>Paenibacillaceae</taxon>
        <taxon>Paenibacillus</taxon>
    </lineage>
</organism>
<keyword evidence="12" id="KW-1133">Transmembrane helix</keyword>
<dbReference type="Pfam" id="PF02518">
    <property type="entry name" value="HATPase_c"/>
    <property type="match status" value="1"/>
</dbReference>
<feature type="coiled-coil region" evidence="11">
    <location>
        <begin position="342"/>
        <end position="373"/>
    </location>
</feature>
<dbReference type="SMART" id="SM00387">
    <property type="entry name" value="HATPase_c"/>
    <property type="match status" value="1"/>
</dbReference>
<dbReference type="SUPFAM" id="SSF49785">
    <property type="entry name" value="Galactose-binding domain-like"/>
    <property type="match status" value="1"/>
</dbReference>
<evidence type="ECO:0000256" key="7">
    <source>
        <dbReference type="ARBA" id="ARBA00022777"/>
    </source>
</evidence>
<keyword evidence="8" id="KW-0067">ATP-binding</keyword>
<dbReference type="InterPro" id="IPR008979">
    <property type="entry name" value="Galactose-bd-like_sf"/>
</dbReference>
<dbReference type="InterPro" id="IPR036097">
    <property type="entry name" value="HisK_dim/P_sf"/>
</dbReference>
<dbReference type="GO" id="GO:0000155">
    <property type="term" value="F:phosphorelay sensor kinase activity"/>
    <property type="evidence" value="ECO:0007669"/>
    <property type="project" value="InterPro"/>
</dbReference>
<dbReference type="GO" id="GO:0005524">
    <property type="term" value="F:ATP binding"/>
    <property type="evidence" value="ECO:0007669"/>
    <property type="project" value="UniProtKB-KW"/>
</dbReference>
<evidence type="ECO:0000256" key="2">
    <source>
        <dbReference type="ARBA" id="ARBA00004651"/>
    </source>
</evidence>
<dbReference type="Proteomes" id="UP000275368">
    <property type="component" value="Chromosome"/>
</dbReference>
<dbReference type="PANTHER" id="PTHR45453">
    <property type="entry name" value="PHOSPHATE REGULON SENSOR PROTEIN PHOR"/>
    <property type="match status" value="1"/>
</dbReference>
<dbReference type="PANTHER" id="PTHR45453:SF1">
    <property type="entry name" value="PHOSPHATE REGULON SENSOR PROTEIN PHOR"/>
    <property type="match status" value="1"/>
</dbReference>
<name>A0A3G9IUI1_9BACL</name>
<dbReference type="AlphaFoldDB" id="A0A3G9IUI1"/>
<feature type="transmembrane region" description="Helical" evidence="12">
    <location>
        <begin position="254"/>
        <end position="275"/>
    </location>
</feature>
<dbReference type="GO" id="GO:0004721">
    <property type="term" value="F:phosphoprotein phosphatase activity"/>
    <property type="evidence" value="ECO:0007669"/>
    <property type="project" value="TreeGrafter"/>
</dbReference>
<keyword evidence="12" id="KW-0812">Transmembrane</keyword>
<keyword evidence="6" id="KW-0547">Nucleotide-binding</keyword>
<evidence type="ECO:0000256" key="10">
    <source>
        <dbReference type="ARBA" id="ARBA00023136"/>
    </source>
</evidence>
<comment type="subcellular location">
    <subcellularLocation>
        <location evidence="2">Cell membrane</location>
        <topology evidence="2">Multi-pass membrane protein</topology>
    </subcellularLocation>
</comment>
<keyword evidence="11" id="KW-0175">Coiled coil</keyword>
<gene>
    <name evidence="14" type="ORF">Back11_10400</name>
</gene>
<evidence type="ECO:0000256" key="11">
    <source>
        <dbReference type="SAM" id="Coils"/>
    </source>
</evidence>
<keyword evidence="10 12" id="KW-0472">Membrane</keyword>